<name>A0ACC7P252_9BACL</name>
<dbReference type="Proteomes" id="UP001631969">
    <property type="component" value="Unassembled WGS sequence"/>
</dbReference>
<dbReference type="EMBL" id="JBJURJ010000016">
    <property type="protein sequence ID" value="MFM9331123.1"/>
    <property type="molecule type" value="Genomic_DNA"/>
</dbReference>
<accession>A0ACC7P252</accession>
<reference evidence="1" key="1">
    <citation type="submission" date="2024-12" db="EMBL/GenBank/DDBJ databases">
        <authorList>
            <person name="Wu N."/>
        </authorList>
    </citation>
    <scope>NUCLEOTIDE SEQUENCE</scope>
    <source>
        <strain evidence="1">P15</strain>
    </source>
</reference>
<evidence type="ECO:0000313" key="1">
    <source>
        <dbReference type="EMBL" id="MFM9331123.1"/>
    </source>
</evidence>
<protein>
    <submittedName>
        <fullName evidence="1">LysE family transporter</fullName>
    </submittedName>
</protein>
<proteinExistence type="predicted"/>
<evidence type="ECO:0000313" key="2">
    <source>
        <dbReference type="Proteomes" id="UP001631969"/>
    </source>
</evidence>
<gene>
    <name evidence="1" type="ORF">ACI1P1_22775</name>
</gene>
<organism evidence="1 2">
    <name type="scientific">Paenibacillus mesotrionivorans</name>
    <dbReference type="NCBI Taxonomy" id="3160968"/>
    <lineage>
        <taxon>Bacteria</taxon>
        <taxon>Bacillati</taxon>
        <taxon>Bacillota</taxon>
        <taxon>Bacilli</taxon>
        <taxon>Bacillales</taxon>
        <taxon>Paenibacillaceae</taxon>
        <taxon>Paenibacillus</taxon>
    </lineage>
</organism>
<sequence length="192" mass="21020">MFSTGFFMYVFVSSFTPGPNNMMSMHNASKFGFVRTVRFVLGAASGFFLISLLCGLFNVVLRQYLPSITGVMNALGCLYMLFLAYAIAISKPGREGETRELNSFRAGVALQFLNAKGILYALSAISTFVMPFDDSWRTLLLTALILGGTAVLSAGSWALFGGIFSRFLGKYHRPFQAVMALMLVYGAISVYL</sequence>
<keyword evidence="2" id="KW-1185">Reference proteome</keyword>
<comment type="caution">
    <text evidence="1">The sequence shown here is derived from an EMBL/GenBank/DDBJ whole genome shotgun (WGS) entry which is preliminary data.</text>
</comment>